<dbReference type="InterPro" id="IPR018895">
    <property type="entry name" value="DUF2474"/>
</dbReference>
<dbReference type="EMBL" id="CP076642">
    <property type="protein sequence ID" value="QXO15903.1"/>
    <property type="molecule type" value="Genomic_DNA"/>
</dbReference>
<organism evidence="2 3">
    <name type="scientific">Vibrio ostreae</name>
    <dbReference type="NCBI Taxonomy" id="2841925"/>
    <lineage>
        <taxon>Bacteria</taxon>
        <taxon>Pseudomonadati</taxon>
        <taxon>Pseudomonadota</taxon>
        <taxon>Gammaproteobacteria</taxon>
        <taxon>Vibrionales</taxon>
        <taxon>Vibrionaceae</taxon>
        <taxon>Vibrio</taxon>
    </lineage>
</organism>
<keyword evidence="1" id="KW-0812">Transmembrane</keyword>
<evidence type="ECO:0000313" key="3">
    <source>
        <dbReference type="Proteomes" id="UP000694232"/>
    </source>
</evidence>
<evidence type="ECO:0000256" key="1">
    <source>
        <dbReference type="SAM" id="Phobius"/>
    </source>
</evidence>
<sequence>MKKNLQQWGWMLAIWAASIAALGAVSIGFRLLMTAAGLKS</sequence>
<protein>
    <submittedName>
        <fullName evidence="2">DUF2474 domain-containing protein</fullName>
    </submittedName>
</protein>
<keyword evidence="1" id="KW-1133">Transmembrane helix</keyword>
<dbReference type="Pfam" id="PF10617">
    <property type="entry name" value="DUF2474"/>
    <property type="match status" value="1"/>
</dbReference>
<reference evidence="2" key="1">
    <citation type="submission" date="2021-06" db="EMBL/GenBank/DDBJ databases">
        <title>Vibrio nov. sp., novel gut bacterium isolated from Yellow Sea oyster.</title>
        <authorList>
            <person name="Muhammad N."/>
            <person name="Nguyen T.H."/>
            <person name="Lee Y.-J."/>
            <person name="Ko J."/>
            <person name="Kim S.-G."/>
        </authorList>
    </citation>
    <scope>NUCLEOTIDE SEQUENCE</scope>
    <source>
        <strain evidence="2">OG9-811</strain>
    </source>
</reference>
<proteinExistence type="predicted"/>
<keyword evidence="1" id="KW-0472">Membrane</keyword>
<dbReference type="AlphaFoldDB" id="A0A975YLR2"/>
<dbReference type="RefSeq" id="WP_136487412.1">
    <property type="nucleotide sequence ID" value="NZ_CP076642.1"/>
</dbReference>
<dbReference type="Proteomes" id="UP000694232">
    <property type="component" value="Chromosome 2"/>
</dbReference>
<gene>
    <name evidence="2" type="ORF">KNV97_05755</name>
</gene>
<feature type="transmembrane region" description="Helical" evidence="1">
    <location>
        <begin position="12"/>
        <end position="32"/>
    </location>
</feature>
<keyword evidence="3" id="KW-1185">Reference proteome</keyword>
<evidence type="ECO:0000313" key="2">
    <source>
        <dbReference type="EMBL" id="QXO15903.1"/>
    </source>
</evidence>
<name>A0A975YLR2_9VIBR</name>
<dbReference type="KEGG" id="vos:KNV97_05755"/>
<accession>A0A975YLR2</accession>